<dbReference type="EMBL" id="JBCEVZ010000002">
    <property type="protein sequence ID" value="MEL5992941.1"/>
    <property type="molecule type" value="Genomic_DNA"/>
</dbReference>
<proteinExistence type="predicted"/>
<name>A0ABU9LQL3_9BACT</name>
<accession>A0ABU9LQL3</accession>
<evidence type="ECO:0000256" key="1">
    <source>
        <dbReference type="SAM" id="SignalP"/>
    </source>
</evidence>
<dbReference type="RefSeq" id="WP_342295570.1">
    <property type="nucleotide sequence ID" value="NZ_JBCEVZ010000002.1"/>
</dbReference>
<reference evidence="2 3" key="1">
    <citation type="journal article" date="2018" name="Arch. Microbiol.">
        <title>Hymenobacter segetis sp. nov., isolated from soil.</title>
        <authorList>
            <person name="Ten L.N."/>
            <person name="Lim S.J."/>
            <person name="Kim B.O."/>
            <person name="Kang I.K."/>
            <person name="Jung H.Y."/>
        </authorList>
    </citation>
    <scope>NUCLEOTIDE SEQUENCE [LARGE SCALE GENOMIC DNA]</scope>
    <source>
        <strain evidence="2 3">S7-3-11</strain>
    </source>
</reference>
<feature type="chain" id="PRO_5045963321" description="Lipocalin-like domain-containing protein" evidence="1">
    <location>
        <begin position="27"/>
        <end position="146"/>
    </location>
</feature>
<protein>
    <recommendedName>
        <fullName evidence="4">Lipocalin-like domain-containing protein</fullName>
    </recommendedName>
</protein>
<evidence type="ECO:0000313" key="3">
    <source>
        <dbReference type="Proteomes" id="UP001479606"/>
    </source>
</evidence>
<comment type="caution">
    <text evidence="2">The sequence shown here is derived from an EMBL/GenBank/DDBJ whole genome shotgun (WGS) entry which is preliminary data.</text>
</comment>
<keyword evidence="1" id="KW-0732">Signal</keyword>
<evidence type="ECO:0008006" key="4">
    <source>
        <dbReference type="Google" id="ProtNLM"/>
    </source>
</evidence>
<gene>
    <name evidence="2" type="ORF">AAFH49_01900</name>
</gene>
<keyword evidence="3" id="KW-1185">Reference proteome</keyword>
<sequence length="146" mass="15819">MLILIVMRFATSLLLLLVSASFSSCKKDSEPRADSGLIGTWRLVNRQCYCAPTPLPNETLTFTATTFTFSRFAPQPAPYPFTNGTYQPAAVTLCGLPNPGAGLRLTDAVANIGPRDVQFTIQADTLVLDYGSPCDAPRDTYVRAQP</sequence>
<evidence type="ECO:0000313" key="2">
    <source>
        <dbReference type="EMBL" id="MEL5992941.1"/>
    </source>
</evidence>
<feature type="signal peptide" evidence="1">
    <location>
        <begin position="1"/>
        <end position="26"/>
    </location>
</feature>
<dbReference type="Proteomes" id="UP001479606">
    <property type="component" value="Unassembled WGS sequence"/>
</dbReference>
<organism evidence="2 3">
    <name type="scientific">Hymenobacter segetis</name>
    <dbReference type="NCBI Taxonomy" id="2025509"/>
    <lineage>
        <taxon>Bacteria</taxon>
        <taxon>Pseudomonadati</taxon>
        <taxon>Bacteroidota</taxon>
        <taxon>Cytophagia</taxon>
        <taxon>Cytophagales</taxon>
        <taxon>Hymenobacteraceae</taxon>
        <taxon>Hymenobacter</taxon>
    </lineage>
</organism>